<reference evidence="1" key="1">
    <citation type="submission" date="2020-03" db="EMBL/GenBank/DDBJ databases">
        <title>The deep terrestrial virosphere.</title>
        <authorList>
            <person name="Holmfeldt K."/>
            <person name="Nilsson E."/>
            <person name="Simone D."/>
            <person name="Lopez-Fernandez M."/>
            <person name="Wu X."/>
            <person name="de Brujin I."/>
            <person name="Lundin D."/>
            <person name="Andersson A."/>
            <person name="Bertilsson S."/>
            <person name="Dopson M."/>
        </authorList>
    </citation>
    <scope>NUCLEOTIDE SEQUENCE</scope>
    <source>
        <strain evidence="2">MM415A00224</strain>
        <strain evidence="1">MM415B00387</strain>
    </source>
</reference>
<gene>
    <name evidence="2" type="ORF">MM415A00224_0001</name>
    <name evidence="1" type="ORF">MM415B00387_0055</name>
</gene>
<dbReference type="EMBL" id="MT142524">
    <property type="protein sequence ID" value="QJA84102.1"/>
    <property type="molecule type" value="Genomic_DNA"/>
</dbReference>
<evidence type="ECO:0000313" key="1">
    <source>
        <dbReference type="EMBL" id="QJA65562.1"/>
    </source>
</evidence>
<evidence type="ECO:0000313" key="2">
    <source>
        <dbReference type="EMBL" id="QJA84102.1"/>
    </source>
</evidence>
<dbReference type="EMBL" id="MT141540">
    <property type="protein sequence ID" value="QJA65562.1"/>
    <property type="molecule type" value="Genomic_DNA"/>
</dbReference>
<sequence>MDNIAVALTTGCFTLAGVLVASVVNRWQRREKLAAMLFDKKIDAYRILMGKTAEVMLYVIMHKGDESISSDLAIKAEEITNCLLADRIFVTDKAADVVMEFVKCCVNPEVDFEMMTNAMSSANGRLKDLVKKELGLKALEKYFTKP</sequence>
<organism evidence="1">
    <name type="scientific">viral metagenome</name>
    <dbReference type="NCBI Taxonomy" id="1070528"/>
    <lineage>
        <taxon>unclassified sequences</taxon>
        <taxon>metagenomes</taxon>
        <taxon>organismal metagenomes</taxon>
    </lineage>
</organism>
<proteinExistence type="predicted"/>
<dbReference type="AlphaFoldDB" id="A0A6M3J994"/>
<accession>A0A6M3J994</accession>
<protein>
    <submittedName>
        <fullName evidence="1">Uncharacterized protein</fullName>
    </submittedName>
</protein>
<name>A0A6M3J994_9ZZZZ</name>